<evidence type="ECO:0000313" key="10">
    <source>
        <dbReference type="Proteomes" id="UP000528322"/>
    </source>
</evidence>
<dbReference type="Pfam" id="PF01138">
    <property type="entry name" value="RNase_PH"/>
    <property type="match status" value="1"/>
</dbReference>
<comment type="function">
    <text evidence="6">Phosphorolytic 3'-5' exoribonuclease that plays an important role in tRNA 3'-end maturation. Removes nucleotide residues following the 3'-CCA terminus of tRNAs; can also add nucleotides to the ends of RNA molecules by using nucleoside diphosphates as substrates, but this may not be physiologically important. Probably plays a role in initiation of 16S rRNA degradation (leading to ribosome degradation) during starvation.</text>
</comment>
<evidence type="ECO:0000259" key="7">
    <source>
        <dbReference type="Pfam" id="PF01138"/>
    </source>
</evidence>
<evidence type="ECO:0000313" key="9">
    <source>
        <dbReference type="EMBL" id="MBB5021851.1"/>
    </source>
</evidence>
<dbReference type="InterPro" id="IPR002381">
    <property type="entry name" value="RNase_PH_bac-type"/>
</dbReference>
<dbReference type="SUPFAM" id="SSF54211">
    <property type="entry name" value="Ribosomal protein S5 domain 2-like"/>
    <property type="match status" value="1"/>
</dbReference>
<feature type="binding site" evidence="6">
    <location>
        <position position="85"/>
    </location>
    <ligand>
        <name>phosphate</name>
        <dbReference type="ChEBI" id="CHEBI:43474"/>
        <note>substrate</note>
    </ligand>
</feature>
<dbReference type="GO" id="GO:0016075">
    <property type="term" value="P:rRNA catabolic process"/>
    <property type="evidence" value="ECO:0007669"/>
    <property type="project" value="UniProtKB-UniRule"/>
</dbReference>
<sequence>MRTQRPPEKIRPLTFTRNYTRYAEGSVLVEAGETKVLCNATVEQRVPRFLMGQQSGWVTAEYAMLPRATHSRNRRESQQGRPSGRTMEIQRLIGRSLRSIVNLKNLDRYTITVDCDVLQADGGTRCASINGAFIALADAVEYLLREECITQSPIRNTVAAVSVGLFNDWPLVDLDYTEDSQAAVDMNVVATGNGEFVEVQGAGEERPFSRSDHDTLIDLALDAIGEISTLQHAQLSSVIKEQLEI</sequence>
<dbReference type="Gene3D" id="3.30.230.70">
    <property type="entry name" value="GHMP Kinase, N-terminal domain"/>
    <property type="match status" value="1"/>
</dbReference>
<keyword evidence="2 6" id="KW-0698">rRNA processing</keyword>
<dbReference type="GO" id="GO:0000049">
    <property type="term" value="F:tRNA binding"/>
    <property type="evidence" value="ECO:0007669"/>
    <property type="project" value="UniProtKB-UniRule"/>
</dbReference>
<comment type="catalytic activity">
    <reaction evidence="6">
        <text>tRNA(n+1) + phosphate = tRNA(n) + a ribonucleoside 5'-diphosphate</text>
        <dbReference type="Rhea" id="RHEA:10628"/>
        <dbReference type="Rhea" id="RHEA-COMP:17343"/>
        <dbReference type="Rhea" id="RHEA-COMP:17344"/>
        <dbReference type="ChEBI" id="CHEBI:43474"/>
        <dbReference type="ChEBI" id="CHEBI:57930"/>
        <dbReference type="ChEBI" id="CHEBI:173114"/>
        <dbReference type="EC" id="2.7.7.56"/>
    </reaction>
</comment>
<dbReference type="Pfam" id="PF03725">
    <property type="entry name" value="RNase_PH_C"/>
    <property type="match status" value="1"/>
</dbReference>
<dbReference type="AlphaFoldDB" id="A0A7W7Y4B2"/>
<evidence type="ECO:0000256" key="2">
    <source>
        <dbReference type="ARBA" id="ARBA00022552"/>
    </source>
</evidence>
<dbReference type="Proteomes" id="UP000528322">
    <property type="component" value="Unassembled WGS sequence"/>
</dbReference>
<proteinExistence type="inferred from homology"/>
<evidence type="ECO:0000256" key="6">
    <source>
        <dbReference type="HAMAP-Rule" id="MF_00564"/>
    </source>
</evidence>
<dbReference type="CDD" id="cd11362">
    <property type="entry name" value="RNase_PH_bact"/>
    <property type="match status" value="1"/>
</dbReference>
<comment type="caution">
    <text evidence="9">The sequence shown here is derived from an EMBL/GenBank/DDBJ whole genome shotgun (WGS) entry which is preliminary data.</text>
</comment>
<dbReference type="GO" id="GO:0000175">
    <property type="term" value="F:3'-5'-RNA exonuclease activity"/>
    <property type="evidence" value="ECO:0007669"/>
    <property type="project" value="UniProtKB-UniRule"/>
</dbReference>
<comment type="subunit">
    <text evidence="6">Homohexameric ring arranged as a trimer of dimers.</text>
</comment>
<dbReference type="InterPro" id="IPR018336">
    <property type="entry name" value="RNase_PH_CS"/>
</dbReference>
<dbReference type="InterPro" id="IPR050080">
    <property type="entry name" value="RNase_PH"/>
</dbReference>
<evidence type="ECO:0000256" key="4">
    <source>
        <dbReference type="ARBA" id="ARBA00022694"/>
    </source>
</evidence>
<evidence type="ECO:0000256" key="1">
    <source>
        <dbReference type="ARBA" id="ARBA00006678"/>
    </source>
</evidence>
<dbReference type="FunFam" id="3.30.230.70:FF:000003">
    <property type="entry name" value="Ribonuclease PH"/>
    <property type="match status" value="1"/>
</dbReference>
<evidence type="ECO:0000259" key="8">
    <source>
        <dbReference type="Pfam" id="PF03725"/>
    </source>
</evidence>
<keyword evidence="5" id="KW-0694">RNA-binding</keyword>
<organism evidence="9 10">
    <name type="scientific">Desulfurispira natronophila</name>
    <dbReference type="NCBI Taxonomy" id="682562"/>
    <lineage>
        <taxon>Bacteria</taxon>
        <taxon>Pseudomonadati</taxon>
        <taxon>Chrysiogenota</taxon>
        <taxon>Chrysiogenia</taxon>
        <taxon>Chrysiogenales</taxon>
        <taxon>Chrysiogenaceae</taxon>
        <taxon>Desulfurispira</taxon>
    </lineage>
</organism>
<keyword evidence="6 9" id="KW-0808">Transferase</keyword>
<protein>
    <recommendedName>
        <fullName evidence="6">Ribonuclease PH</fullName>
        <shortName evidence="6">RNase PH</shortName>
        <ecNumber evidence="6">2.7.7.56</ecNumber>
    </recommendedName>
    <alternativeName>
        <fullName evidence="6">tRNA nucleotidyltransferase</fullName>
    </alternativeName>
</protein>
<evidence type="ECO:0000256" key="3">
    <source>
        <dbReference type="ARBA" id="ARBA00022555"/>
    </source>
</evidence>
<keyword evidence="3 6" id="KW-0820">tRNA-binding</keyword>
<accession>A0A7W7Y4B2</accession>
<dbReference type="GO" id="GO:0009022">
    <property type="term" value="F:tRNA nucleotidyltransferase activity"/>
    <property type="evidence" value="ECO:0007669"/>
    <property type="project" value="UniProtKB-UniRule"/>
</dbReference>
<keyword evidence="6 9" id="KW-0548">Nucleotidyltransferase</keyword>
<dbReference type="GO" id="GO:0031125">
    <property type="term" value="P:rRNA 3'-end processing"/>
    <property type="evidence" value="ECO:0007669"/>
    <property type="project" value="UniProtKB-ARBA"/>
</dbReference>
<dbReference type="EMBL" id="JACHID010000006">
    <property type="protein sequence ID" value="MBB5021851.1"/>
    <property type="molecule type" value="Genomic_DNA"/>
</dbReference>
<gene>
    <name evidence="6" type="primary">rph</name>
    <name evidence="9" type="ORF">HNR37_001165</name>
</gene>
<keyword evidence="10" id="KW-1185">Reference proteome</keyword>
<dbReference type="PANTHER" id="PTHR11953">
    <property type="entry name" value="EXOSOME COMPLEX COMPONENT"/>
    <property type="match status" value="1"/>
</dbReference>
<comment type="similarity">
    <text evidence="1 6">Belongs to the RNase PH family.</text>
</comment>
<dbReference type="EC" id="2.7.7.56" evidence="6"/>
<evidence type="ECO:0000256" key="5">
    <source>
        <dbReference type="ARBA" id="ARBA00022884"/>
    </source>
</evidence>
<dbReference type="InterPro" id="IPR027408">
    <property type="entry name" value="PNPase/RNase_PH_dom_sf"/>
</dbReference>
<dbReference type="NCBIfam" id="TIGR01966">
    <property type="entry name" value="RNasePH"/>
    <property type="match status" value="1"/>
</dbReference>
<dbReference type="GO" id="GO:0008033">
    <property type="term" value="P:tRNA processing"/>
    <property type="evidence" value="ECO:0007669"/>
    <property type="project" value="UniProtKB-UniRule"/>
</dbReference>
<feature type="domain" description="Exoribonuclease phosphorolytic" evidence="7">
    <location>
        <begin position="10"/>
        <end position="139"/>
    </location>
</feature>
<reference evidence="9 10" key="1">
    <citation type="submission" date="2020-08" db="EMBL/GenBank/DDBJ databases">
        <title>Genomic Encyclopedia of Type Strains, Phase IV (KMG-IV): sequencing the most valuable type-strain genomes for metagenomic binning, comparative biology and taxonomic classification.</title>
        <authorList>
            <person name="Goeker M."/>
        </authorList>
    </citation>
    <scope>NUCLEOTIDE SEQUENCE [LARGE SCALE GENOMIC DNA]</scope>
    <source>
        <strain evidence="9 10">DSM 22071</strain>
    </source>
</reference>
<name>A0A7W7Y4B2_9BACT</name>
<dbReference type="PANTHER" id="PTHR11953:SF0">
    <property type="entry name" value="EXOSOME COMPLEX COMPONENT RRP41"/>
    <property type="match status" value="1"/>
</dbReference>
<dbReference type="InterPro" id="IPR036345">
    <property type="entry name" value="ExoRNase_PH_dom2_sf"/>
</dbReference>
<dbReference type="HAMAP" id="MF_00564">
    <property type="entry name" value="RNase_PH"/>
    <property type="match status" value="1"/>
</dbReference>
<keyword evidence="4 6" id="KW-0819">tRNA processing</keyword>
<dbReference type="RefSeq" id="WP_183731321.1">
    <property type="nucleotide sequence ID" value="NZ_JACHID010000006.1"/>
</dbReference>
<dbReference type="InterPro" id="IPR020568">
    <property type="entry name" value="Ribosomal_Su5_D2-typ_SF"/>
</dbReference>
<feature type="domain" description="Exoribonuclease phosphorolytic" evidence="8">
    <location>
        <begin position="157"/>
        <end position="222"/>
    </location>
</feature>
<feature type="binding site" evidence="6">
    <location>
        <begin position="123"/>
        <end position="125"/>
    </location>
    <ligand>
        <name>phosphate</name>
        <dbReference type="ChEBI" id="CHEBI:43474"/>
        <note>substrate</note>
    </ligand>
</feature>
<dbReference type="SUPFAM" id="SSF55666">
    <property type="entry name" value="Ribonuclease PH domain 2-like"/>
    <property type="match status" value="1"/>
</dbReference>
<dbReference type="InterPro" id="IPR001247">
    <property type="entry name" value="ExoRNase_PH_dom1"/>
</dbReference>
<dbReference type="PROSITE" id="PS01277">
    <property type="entry name" value="RIBONUCLEASE_PH"/>
    <property type="match status" value="1"/>
</dbReference>
<dbReference type="InterPro" id="IPR015847">
    <property type="entry name" value="ExoRNase_PH_dom2"/>
</dbReference>